<proteinExistence type="predicted"/>
<dbReference type="OrthoDB" id="9813348at2"/>
<feature type="domain" description="FAD-dependent oxidoreductase 2 FAD-binding" evidence="4">
    <location>
        <begin position="8"/>
        <end position="522"/>
    </location>
</feature>
<organism evidence="5 6">
    <name type="scientific">Melaminivora suipulveris</name>
    <dbReference type="NCBI Taxonomy" id="2109913"/>
    <lineage>
        <taxon>Bacteria</taxon>
        <taxon>Pseudomonadati</taxon>
        <taxon>Pseudomonadota</taxon>
        <taxon>Betaproteobacteria</taxon>
        <taxon>Burkholderiales</taxon>
        <taxon>Comamonadaceae</taxon>
        <taxon>Melaminivora</taxon>
    </lineage>
</organism>
<dbReference type="InterPro" id="IPR003953">
    <property type="entry name" value="FAD-dep_OxRdtase_2_FAD-bd"/>
</dbReference>
<evidence type="ECO:0000259" key="4">
    <source>
        <dbReference type="Pfam" id="PF00890"/>
    </source>
</evidence>
<dbReference type="PANTHER" id="PTHR43260">
    <property type="entry name" value="3-KETOSTEROID-DELTA-1-DEHYDROGENASE"/>
    <property type="match status" value="1"/>
</dbReference>
<protein>
    <submittedName>
        <fullName evidence="5">FAD-binding dehydrogenase</fullName>
    </submittedName>
</protein>
<name>A0A2R3QE31_9BURK</name>
<keyword evidence="3" id="KW-0560">Oxidoreductase</keyword>
<reference evidence="5 6" key="1">
    <citation type="submission" date="2018-03" db="EMBL/GenBank/DDBJ databases">
        <title>Genome sequencing of Melaminivora sp.</title>
        <authorList>
            <person name="Kim S.-J."/>
            <person name="Heo J."/>
            <person name="Ahn J.-H."/>
            <person name="Kwon S.-W."/>
        </authorList>
    </citation>
    <scope>NUCLEOTIDE SEQUENCE [LARGE SCALE GENOMIC DNA]</scope>
    <source>
        <strain evidence="5 6">SC2-9</strain>
    </source>
</reference>
<dbReference type="KEGG" id="mela:C6568_12720"/>
<evidence type="ECO:0000256" key="1">
    <source>
        <dbReference type="ARBA" id="ARBA00001974"/>
    </source>
</evidence>
<dbReference type="AlphaFoldDB" id="A0A2R3QE31"/>
<evidence type="ECO:0000256" key="2">
    <source>
        <dbReference type="ARBA" id="ARBA00022630"/>
    </source>
</evidence>
<dbReference type="PANTHER" id="PTHR43260:SF1">
    <property type="entry name" value="KSDD-LIKE STEROID DEHYDROGENASE RV0785"/>
    <property type="match status" value="1"/>
</dbReference>
<dbReference type="EMBL" id="CP027667">
    <property type="protein sequence ID" value="AVO50020.1"/>
    <property type="molecule type" value="Genomic_DNA"/>
</dbReference>
<dbReference type="Pfam" id="PF00890">
    <property type="entry name" value="FAD_binding_2"/>
    <property type="match status" value="1"/>
</dbReference>
<sequence>MDSTVQSDVLVVGGGLAGIVTALQCVCAGQRVALVDRDTPERLGGLALWAFGGMALVGTPLQAKMKIPDSPERALADWLRFGELDHLDNPHALPWARHYVEHSRAQVYDWLLAYGLKFMPAVNWVERGRFGDGNSLPRYHIVWGTSRRLTQRMIELLREAGGGGRLTILHRHRVTQLDHEGGRIRGAVAIDEAGGGAVRLRADVVVLATGGINGGHEQTRANWPQGRPLPRTMLNGAHPFADGALHHAAAAGLGASIRNAGEMWNYAAGFPHPQPHFDGHGLSAIPCKSALWLNHRGERIGPEPLVTGFDTYWLCQRVAQQEQPWTWHLLNWLIAAKEFAISGAEHNQRIRDMQFPLFVKETLLGNHRLVRQMQAESPHFLVDDTLAGLAAKMNALTGGQHVRPETLQATADTFDANFAAGGTLKLHNDDQIRRILHARQWGPDKLRTCAPAPLQAKGAGPFIAIHMQLITRKSLGGLATDLQSRVLNAAGAPIAGLYAVGEAAGFGGGGASGRRSLEGTFLPGCILTAQAAAASIAAGG</sequence>
<dbReference type="InterPro" id="IPR014614">
    <property type="entry name" value="KsdD_DH"/>
</dbReference>
<accession>A0A2R3QE31</accession>
<gene>
    <name evidence="5" type="ORF">C6568_12720</name>
</gene>
<dbReference type="Gene3D" id="3.90.700.10">
    <property type="entry name" value="Succinate dehydrogenase/fumarate reductase flavoprotein, catalytic domain"/>
    <property type="match status" value="1"/>
</dbReference>
<dbReference type="Proteomes" id="UP000237925">
    <property type="component" value="Chromosome"/>
</dbReference>
<evidence type="ECO:0000313" key="6">
    <source>
        <dbReference type="Proteomes" id="UP000237925"/>
    </source>
</evidence>
<evidence type="ECO:0000256" key="3">
    <source>
        <dbReference type="ARBA" id="ARBA00023002"/>
    </source>
</evidence>
<keyword evidence="2" id="KW-0285">Flavoprotein</keyword>
<dbReference type="InterPro" id="IPR027477">
    <property type="entry name" value="Succ_DH/fumarate_Rdtase_cat_sf"/>
</dbReference>
<keyword evidence="6" id="KW-1185">Reference proteome</keyword>
<dbReference type="Gene3D" id="3.50.50.60">
    <property type="entry name" value="FAD/NAD(P)-binding domain"/>
    <property type="match status" value="1"/>
</dbReference>
<evidence type="ECO:0000313" key="5">
    <source>
        <dbReference type="EMBL" id="AVO50020.1"/>
    </source>
</evidence>
<dbReference type="GO" id="GO:0016627">
    <property type="term" value="F:oxidoreductase activity, acting on the CH-CH group of donors"/>
    <property type="evidence" value="ECO:0007669"/>
    <property type="project" value="InterPro"/>
</dbReference>
<comment type="cofactor">
    <cofactor evidence="1">
        <name>FAD</name>
        <dbReference type="ChEBI" id="CHEBI:57692"/>
    </cofactor>
</comment>
<dbReference type="InterPro" id="IPR036188">
    <property type="entry name" value="FAD/NAD-bd_sf"/>
</dbReference>
<dbReference type="RefSeq" id="WP_106684447.1">
    <property type="nucleotide sequence ID" value="NZ_CP027667.1"/>
</dbReference>
<dbReference type="SUPFAM" id="SSF51905">
    <property type="entry name" value="FAD/NAD(P)-binding domain"/>
    <property type="match status" value="1"/>
</dbReference>